<dbReference type="InterPro" id="IPR011989">
    <property type="entry name" value="ARM-like"/>
</dbReference>
<sequence length="363" mass="40368">MEIAKGSPIEVIRTTLREESRRERKCNRSDVLNRNRSALGQVSESISYYDLKEVVEIASKLKQKNQVSLMELKKLKQSFIVSQENIVAFLNVPGALHGLVRELSGHNSEFQFAALNCCCNLSLANEKLCHQLTKSSASYIASTLNELNTTYLDVCLWTLGNMAGSGMKSWTILKSHGVLNKYLHFIASPNSDVKQSAIYATTLYVKMGFDNLSSNEFRMIADHVYSELGRDSSVFWLIYLLSCSQAANEVFLLNMVTSCTFDLLVNLVNTNKAPKPSDVTALVRILANLCGEKSKQAISEIMLLLDIQSVDFLTAINGLLASPHEHLQRETLWFLGNLVKCCPEAGGFILSVGDRLKEALSKI</sequence>
<dbReference type="SUPFAM" id="SSF48371">
    <property type="entry name" value="ARM repeat"/>
    <property type="match status" value="1"/>
</dbReference>
<keyword evidence="2" id="KW-1185">Reference proteome</keyword>
<evidence type="ECO:0000313" key="1">
    <source>
        <dbReference type="EMBL" id="KAK7871262.1"/>
    </source>
</evidence>
<reference evidence="1 2" key="1">
    <citation type="submission" date="2024-03" db="EMBL/GenBank/DDBJ databases">
        <title>The genome assembly and annotation of the cricket Gryllus longicercus Weissman &amp; Gray.</title>
        <authorList>
            <person name="Szrajer S."/>
            <person name="Gray D."/>
            <person name="Ylla G."/>
        </authorList>
    </citation>
    <scope>NUCLEOTIDE SEQUENCE [LARGE SCALE GENOMIC DNA]</scope>
    <source>
        <strain evidence="1">DAG 2021-001</strain>
        <tissue evidence="1">Whole body minus gut</tissue>
    </source>
</reference>
<dbReference type="EMBL" id="JAZDUA010000041">
    <property type="protein sequence ID" value="KAK7871262.1"/>
    <property type="molecule type" value="Genomic_DNA"/>
</dbReference>
<proteinExistence type="predicted"/>
<dbReference type="Proteomes" id="UP001378592">
    <property type="component" value="Unassembled WGS sequence"/>
</dbReference>
<dbReference type="Gene3D" id="1.25.10.10">
    <property type="entry name" value="Leucine-rich Repeat Variant"/>
    <property type="match status" value="1"/>
</dbReference>
<dbReference type="InterPro" id="IPR016024">
    <property type="entry name" value="ARM-type_fold"/>
</dbReference>
<evidence type="ECO:0000313" key="2">
    <source>
        <dbReference type="Proteomes" id="UP001378592"/>
    </source>
</evidence>
<dbReference type="AlphaFoldDB" id="A0AAN9W3A0"/>
<accession>A0AAN9W3A0</accession>
<organism evidence="1 2">
    <name type="scientific">Gryllus longicercus</name>
    <dbReference type="NCBI Taxonomy" id="2509291"/>
    <lineage>
        <taxon>Eukaryota</taxon>
        <taxon>Metazoa</taxon>
        <taxon>Ecdysozoa</taxon>
        <taxon>Arthropoda</taxon>
        <taxon>Hexapoda</taxon>
        <taxon>Insecta</taxon>
        <taxon>Pterygota</taxon>
        <taxon>Neoptera</taxon>
        <taxon>Polyneoptera</taxon>
        <taxon>Orthoptera</taxon>
        <taxon>Ensifera</taxon>
        <taxon>Gryllidea</taxon>
        <taxon>Grylloidea</taxon>
        <taxon>Gryllidae</taxon>
        <taxon>Gryllinae</taxon>
        <taxon>Gryllus</taxon>
    </lineage>
</organism>
<dbReference type="PANTHER" id="PTHR16356">
    <property type="entry name" value="TRANSMEMBRANE AND COILED-COIL DOMAIN-CONTAINING PROTEIN 6 TMCO6"/>
    <property type="match status" value="1"/>
</dbReference>
<dbReference type="PANTHER" id="PTHR16356:SF1">
    <property type="entry name" value="TRANSMEMBRANE AND COILED-COIL DOMAIN-CONTAINING PROTEIN 6"/>
    <property type="match status" value="1"/>
</dbReference>
<comment type="caution">
    <text evidence="1">The sequence shown here is derived from an EMBL/GenBank/DDBJ whole genome shotgun (WGS) entry which is preliminary data.</text>
</comment>
<gene>
    <name evidence="1" type="ORF">R5R35_007549</name>
</gene>
<name>A0AAN9W3A0_9ORTH</name>
<protein>
    <submittedName>
        <fullName evidence="1">Uncharacterized protein</fullName>
    </submittedName>
</protein>